<dbReference type="PANTHER" id="PTHR30411">
    <property type="entry name" value="CYTOPLASMIC PROTEIN"/>
    <property type="match status" value="1"/>
</dbReference>
<accession>A0A7X0X3T3</accession>
<protein>
    <recommendedName>
        <fullName evidence="4">Cys-tRNA(Pro)/Cys-tRNA(Cys) deacylase</fullName>
        <ecNumber evidence="4">4.2.-.-</ecNumber>
    </recommendedName>
</protein>
<dbReference type="SUPFAM" id="SSF55826">
    <property type="entry name" value="YbaK/ProRS associated domain"/>
    <property type="match status" value="1"/>
</dbReference>
<dbReference type="InterPro" id="IPR007214">
    <property type="entry name" value="YbaK/aa-tRNA-synth-assoc-dom"/>
</dbReference>
<dbReference type="CDD" id="cd00002">
    <property type="entry name" value="YbaK_deacylase"/>
    <property type="match status" value="1"/>
</dbReference>
<dbReference type="PANTHER" id="PTHR30411:SF0">
    <property type="entry name" value="CYS-TRNA(PRO)_CYS-TRNA(CYS) DEACYLASE YBAK"/>
    <property type="match status" value="1"/>
</dbReference>
<evidence type="ECO:0000256" key="2">
    <source>
        <dbReference type="ARBA" id="ARBA00022917"/>
    </source>
</evidence>
<dbReference type="EMBL" id="JAARRG010000010">
    <property type="protein sequence ID" value="MBC1487004.1"/>
    <property type="molecule type" value="Genomic_DNA"/>
</dbReference>
<dbReference type="GO" id="GO:0006412">
    <property type="term" value="P:translation"/>
    <property type="evidence" value="ECO:0007669"/>
    <property type="project" value="UniProtKB-KW"/>
</dbReference>
<evidence type="ECO:0000256" key="1">
    <source>
        <dbReference type="ARBA" id="ARBA00009798"/>
    </source>
</evidence>
<organism evidence="6 7">
    <name type="scientific">Listeria seeligeri</name>
    <dbReference type="NCBI Taxonomy" id="1640"/>
    <lineage>
        <taxon>Bacteria</taxon>
        <taxon>Bacillati</taxon>
        <taxon>Bacillota</taxon>
        <taxon>Bacilli</taxon>
        <taxon>Bacillales</taxon>
        <taxon>Listeriaceae</taxon>
        <taxon>Listeria</taxon>
    </lineage>
</organism>
<keyword evidence="2 4" id="KW-0648">Protein biosynthesis</keyword>
<dbReference type="GO" id="GO:0016829">
    <property type="term" value="F:lyase activity"/>
    <property type="evidence" value="ECO:0007669"/>
    <property type="project" value="UniProtKB-KW"/>
</dbReference>
<dbReference type="InterPro" id="IPR004369">
    <property type="entry name" value="Prolyl-tRNA_editing_YbaK/EbsC"/>
</dbReference>
<evidence type="ECO:0000313" key="6">
    <source>
        <dbReference type="EMBL" id="MBC1487004.1"/>
    </source>
</evidence>
<dbReference type="Proteomes" id="UP000523362">
    <property type="component" value="Unassembled WGS sequence"/>
</dbReference>
<evidence type="ECO:0000256" key="4">
    <source>
        <dbReference type="PIRNR" id="PIRNR006181"/>
    </source>
</evidence>
<dbReference type="GO" id="GO:0002161">
    <property type="term" value="F:aminoacyl-tRNA deacylase activity"/>
    <property type="evidence" value="ECO:0007669"/>
    <property type="project" value="InterPro"/>
</dbReference>
<dbReference type="Pfam" id="PF04073">
    <property type="entry name" value="tRNA_edit"/>
    <property type="match status" value="1"/>
</dbReference>
<evidence type="ECO:0000313" key="7">
    <source>
        <dbReference type="Proteomes" id="UP000523362"/>
    </source>
</evidence>
<dbReference type="Gene3D" id="3.90.960.10">
    <property type="entry name" value="YbaK/aminoacyl-tRNA synthetase-associated domain"/>
    <property type="match status" value="1"/>
</dbReference>
<comment type="similarity">
    <text evidence="1 4">Belongs to the prolyl-tRNA editing family. YbaK/EbsC subfamily.</text>
</comment>
<comment type="caution">
    <text evidence="6">The sequence shown here is derived from an EMBL/GenBank/DDBJ whole genome shotgun (WGS) entry which is preliminary data.</text>
</comment>
<sequence>MNKKTNACRMLDQQKIPYQLREYAWSEDSLDARHVALETGDDPAHIFKTIVLTGDKTGNIVACIPANKSIDLKKIAKISGNKKCELIPVWTLEKLTGYVRGGCSPLGMKKLFPTFIDSSAEELEAILISAGKRGLQIVIAPTDLKQIIRGTFASISEK</sequence>
<dbReference type="NCBIfam" id="TIGR00011">
    <property type="entry name" value="YbaK_EbsC"/>
    <property type="match status" value="1"/>
</dbReference>
<proteinExistence type="inferred from homology"/>
<reference evidence="6 7" key="1">
    <citation type="submission" date="2020-03" db="EMBL/GenBank/DDBJ databases">
        <title>Soil Listeria distribution.</title>
        <authorList>
            <person name="Liao J."/>
            <person name="Wiedmann M."/>
        </authorList>
    </citation>
    <scope>NUCLEOTIDE SEQUENCE [LARGE SCALE GENOMIC DNA]</scope>
    <source>
        <strain evidence="6 7">FSL L7-1560</strain>
    </source>
</reference>
<dbReference type="RefSeq" id="WP_185384028.1">
    <property type="nucleotide sequence ID" value="NZ_JAARRG010000010.1"/>
</dbReference>
<evidence type="ECO:0000259" key="5">
    <source>
        <dbReference type="Pfam" id="PF04073"/>
    </source>
</evidence>
<evidence type="ECO:0000256" key="3">
    <source>
        <dbReference type="ARBA" id="ARBA00023239"/>
    </source>
</evidence>
<feature type="domain" description="YbaK/aminoacyl-tRNA synthetase-associated" evidence="5">
    <location>
        <begin position="33"/>
        <end position="146"/>
    </location>
</feature>
<dbReference type="InterPro" id="IPR036754">
    <property type="entry name" value="YbaK/aa-tRNA-synt-asso_dom_sf"/>
</dbReference>
<dbReference type="EC" id="4.2.-.-" evidence="4"/>
<dbReference type="AlphaFoldDB" id="A0A7X0X3T3"/>
<gene>
    <name evidence="6" type="primary">ybaK</name>
    <name evidence="6" type="ORF">HB897_12270</name>
</gene>
<dbReference type="PIRSF" id="PIRSF006181">
    <property type="entry name" value="EbsC_YbaK"/>
    <property type="match status" value="1"/>
</dbReference>
<keyword evidence="3 4" id="KW-0456">Lyase</keyword>
<name>A0A7X0X3T3_LISSE</name>